<accession>A0A2S7ETA9</accession>
<evidence type="ECO:0000313" key="3">
    <source>
        <dbReference type="Proteomes" id="UP000238261"/>
    </source>
</evidence>
<evidence type="ECO:0000256" key="1">
    <source>
        <dbReference type="SAM" id="MobiDB-lite"/>
    </source>
</evidence>
<proteinExistence type="predicted"/>
<keyword evidence="3" id="KW-1185">Reference proteome</keyword>
<dbReference type="RefSeq" id="WP_053057298.1">
    <property type="nucleotide sequence ID" value="NZ_CP043476.1"/>
</dbReference>
<comment type="caution">
    <text evidence="2">The sequence shown here is derived from an EMBL/GenBank/DDBJ whole genome shotgun (WGS) entry which is preliminary data.</text>
</comment>
<feature type="compositionally biased region" description="Pro residues" evidence="1">
    <location>
        <begin position="208"/>
        <end position="218"/>
    </location>
</feature>
<feature type="region of interest" description="Disordered" evidence="1">
    <location>
        <begin position="184"/>
        <end position="226"/>
    </location>
</feature>
<dbReference type="EMBL" id="MDEG01000016">
    <property type="protein sequence ID" value="PPU96342.1"/>
    <property type="molecule type" value="Genomic_DNA"/>
</dbReference>
<protein>
    <submittedName>
        <fullName evidence="2">Uncharacterized protein</fullName>
    </submittedName>
</protein>
<evidence type="ECO:0000313" key="2">
    <source>
        <dbReference type="EMBL" id="PPU96342.1"/>
    </source>
</evidence>
<gene>
    <name evidence="2" type="ORF">XhyaCFBP1156_15460</name>
</gene>
<reference evidence="3" key="1">
    <citation type="submission" date="2016-08" db="EMBL/GenBank/DDBJ databases">
        <authorList>
            <person name="Merda D."/>
            <person name="Briand M."/>
            <person name="Taghouti G."/>
            <person name="Carrere S."/>
            <person name="Gouzy J."/>
            <person name="Portier P."/>
            <person name="Jacques M.-A."/>
            <person name="Fischer-Le Saux M."/>
        </authorList>
    </citation>
    <scope>NUCLEOTIDE SEQUENCE [LARGE SCALE GENOMIC DNA]</scope>
    <source>
        <strain evidence="3">CFBP1156</strain>
    </source>
</reference>
<name>A0A2S7ETA9_9XANT</name>
<sequence length="226" mass="24586">MPGLEIYGLSGVRPSSVLGKGQSSETEKAPPPSIAQLLADATRDLAEILALRSELALAATKRLLQQLTTWAAHGESAGLRRDLTGLVQGLERLKRRLTRFAQRVAAVGRAERLFHLAEQSWEQFDAAHPNSGDAGAPEEWTRRRAVRLAALRKRIVELRGARAAASKEAEVACEAEVNTASEQLEQWSKQASARYGDPTEANALPLPALRPSPSPVLAPRPRRPRS</sequence>
<dbReference type="AlphaFoldDB" id="A0A2S7ETA9"/>
<dbReference type="OrthoDB" id="1826980at2"/>
<organism evidence="2 3">
    <name type="scientific">Xanthomonas hyacinthi</name>
    <dbReference type="NCBI Taxonomy" id="56455"/>
    <lineage>
        <taxon>Bacteria</taxon>
        <taxon>Pseudomonadati</taxon>
        <taxon>Pseudomonadota</taxon>
        <taxon>Gammaproteobacteria</taxon>
        <taxon>Lysobacterales</taxon>
        <taxon>Lysobacteraceae</taxon>
        <taxon>Xanthomonas</taxon>
    </lineage>
</organism>
<dbReference type="Proteomes" id="UP000238261">
    <property type="component" value="Unassembled WGS sequence"/>
</dbReference>